<feature type="transmembrane region" description="Helical" evidence="1">
    <location>
        <begin position="91"/>
        <end position="112"/>
    </location>
</feature>
<feature type="transmembrane region" description="Helical" evidence="1">
    <location>
        <begin position="161"/>
        <end position="181"/>
    </location>
</feature>
<accession>A0ABM8FP99</accession>
<dbReference type="RefSeq" id="WP_286336711.1">
    <property type="nucleotide sequence ID" value="NZ_AP027370.1"/>
</dbReference>
<feature type="transmembrane region" description="Helical" evidence="1">
    <location>
        <begin position="37"/>
        <end position="56"/>
    </location>
</feature>
<keyword evidence="1" id="KW-1133">Transmembrane helix</keyword>
<keyword evidence="1" id="KW-0812">Transmembrane</keyword>
<proteinExistence type="predicted"/>
<gene>
    <name evidence="2" type="ORF">HCR_20790</name>
</gene>
<keyword evidence="1" id="KW-0472">Membrane</keyword>
<feature type="transmembrane region" description="Helical" evidence="1">
    <location>
        <begin position="12"/>
        <end position="31"/>
    </location>
</feature>
<organism evidence="2 3">
    <name type="scientific">Hydrogenimonas cancrithermarum</name>
    <dbReference type="NCBI Taxonomy" id="2993563"/>
    <lineage>
        <taxon>Bacteria</taxon>
        <taxon>Pseudomonadati</taxon>
        <taxon>Campylobacterota</taxon>
        <taxon>Epsilonproteobacteria</taxon>
        <taxon>Campylobacterales</taxon>
        <taxon>Hydrogenimonadaceae</taxon>
        <taxon>Hydrogenimonas</taxon>
    </lineage>
</organism>
<reference evidence="2 3" key="1">
    <citation type="submission" date="2023-03" db="EMBL/GenBank/DDBJ databases">
        <title>Description of Hydrogenimonas sp. ISO32.</title>
        <authorList>
            <person name="Mino S."/>
            <person name="Fukazawa S."/>
            <person name="Sawabe T."/>
        </authorList>
    </citation>
    <scope>NUCLEOTIDE SEQUENCE [LARGE SCALE GENOMIC DNA]</scope>
    <source>
        <strain evidence="2 3">ISO32</strain>
    </source>
</reference>
<evidence type="ECO:0000256" key="1">
    <source>
        <dbReference type="SAM" id="Phobius"/>
    </source>
</evidence>
<feature type="transmembrane region" description="Helical" evidence="1">
    <location>
        <begin position="133"/>
        <end position="155"/>
    </location>
</feature>
<evidence type="ECO:0000313" key="3">
    <source>
        <dbReference type="Proteomes" id="UP001321445"/>
    </source>
</evidence>
<dbReference type="Proteomes" id="UP001321445">
    <property type="component" value="Chromosome"/>
</dbReference>
<protein>
    <submittedName>
        <fullName evidence="2">Uncharacterized protein</fullName>
    </submittedName>
</protein>
<name>A0ABM8FP99_9BACT</name>
<feature type="transmembrane region" description="Helical" evidence="1">
    <location>
        <begin position="68"/>
        <end position="85"/>
    </location>
</feature>
<evidence type="ECO:0000313" key="2">
    <source>
        <dbReference type="EMBL" id="BDY13767.1"/>
    </source>
</evidence>
<dbReference type="EMBL" id="AP027370">
    <property type="protein sequence ID" value="BDY13767.1"/>
    <property type="molecule type" value="Genomic_DNA"/>
</dbReference>
<sequence>MRILPRNYIGYKGVNSFFTGMTVGAVFTIYAALDPSIFSLGGIVLAVGMLVIAKFYETILNLRAFYRISLLVEWVMLGLVALYLFRPYAFSTALLVYAGYQVTFMFGAYLVRAETLFLNRKRILSWLDMAKQTGYLAGMLVSWLFYKMLVWGWHIEDHARQVYYLHWLLLVTEILILRLLVRSFEKVEQRATTR</sequence>
<keyword evidence="3" id="KW-1185">Reference proteome</keyword>